<evidence type="ECO:0000313" key="2">
    <source>
        <dbReference type="Proteomes" id="UP000606786"/>
    </source>
</evidence>
<organism evidence="1 2">
    <name type="scientific">Ceratitis capitata</name>
    <name type="common">Mediterranean fruit fly</name>
    <name type="synonym">Tephritis capitata</name>
    <dbReference type="NCBI Taxonomy" id="7213"/>
    <lineage>
        <taxon>Eukaryota</taxon>
        <taxon>Metazoa</taxon>
        <taxon>Ecdysozoa</taxon>
        <taxon>Arthropoda</taxon>
        <taxon>Hexapoda</taxon>
        <taxon>Insecta</taxon>
        <taxon>Pterygota</taxon>
        <taxon>Neoptera</taxon>
        <taxon>Endopterygota</taxon>
        <taxon>Diptera</taxon>
        <taxon>Brachycera</taxon>
        <taxon>Muscomorpha</taxon>
        <taxon>Tephritoidea</taxon>
        <taxon>Tephritidae</taxon>
        <taxon>Ceratitis</taxon>
        <taxon>Ceratitis</taxon>
    </lineage>
</organism>
<dbReference type="Proteomes" id="UP000606786">
    <property type="component" value="Unassembled WGS sequence"/>
</dbReference>
<name>A0A811UT40_CERCA</name>
<comment type="caution">
    <text evidence="1">The sequence shown here is derived from an EMBL/GenBank/DDBJ whole genome shotgun (WGS) entry which is preliminary data.</text>
</comment>
<dbReference type="EMBL" id="CAJHJT010000023">
    <property type="protein sequence ID" value="CAD7001881.1"/>
    <property type="molecule type" value="Genomic_DNA"/>
</dbReference>
<sequence length="80" mass="9310">MHQRYLNVDCGVWRVYYEQNTSSIVVSRFKEGRENVNDNGRPGRPITSNVKVLLTVFSTGRVWFIMNSCQKVVRSIRNTT</sequence>
<proteinExistence type="predicted"/>
<keyword evidence="2" id="KW-1185">Reference proteome</keyword>
<dbReference type="AlphaFoldDB" id="A0A811UT40"/>
<evidence type="ECO:0000313" key="1">
    <source>
        <dbReference type="EMBL" id="CAD7001881.1"/>
    </source>
</evidence>
<accession>A0A811UT40</accession>
<gene>
    <name evidence="1" type="ORF">CCAP1982_LOCUS10368</name>
</gene>
<reference evidence="1" key="1">
    <citation type="submission" date="2020-11" db="EMBL/GenBank/DDBJ databases">
        <authorList>
            <person name="Whitehead M."/>
        </authorList>
    </citation>
    <scope>NUCLEOTIDE SEQUENCE</scope>
    <source>
        <strain evidence="1">EGII</strain>
    </source>
</reference>
<protein>
    <submittedName>
        <fullName evidence="1">(Mediterranean fruit fly) hypothetical protein</fullName>
    </submittedName>
</protein>